<dbReference type="Proteomes" id="UP000476338">
    <property type="component" value="Unassembled WGS sequence"/>
</dbReference>
<evidence type="ECO:0000313" key="1">
    <source>
        <dbReference type="EMBL" id="MSN96483.1"/>
    </source>
</evidence>
<reference evidence="1 2" key="1">
    <citation type="submission" date="2019-09" db="EMBL/GenBank/DDBJ databases">
        <authorList>
            <person name="Silva M."/>
            <person name="Pereira G."/>
            <person name="Lopes-Da-Costa L."/>
            <person name="Silva E."/>
        </authorList>
    </citation>
    <scope>NUCLEOTIDE SEQUENCE [LARGE SCALE GENOMIC DNA]</scope>
    <source>
        <strain evidence="1 2">FMV-PI01</strain>
    </source>
</reference>
<name>A0A6L5WKW9_9BACT</name>
<proteinExistence type="predicted"/>
<keyword evidence="2" id="KW-1185">Reference proteome</keyword>
<comment type="caution">
    <text evidence="1">The sequence shown here is derived from an EMBL/GenBank/DDBJ whole genome shotgun (WGS) entry which is preliminary data.</text>
</comment>
<evidence type="ECO:0000313" key="2">
    <source>
        <dbReference type="Proteomes" id="UP000476338"/>
    </source>
</evidence>
<dbReference type="EMBL" id="VWSJ01000014">
    <property type="protein sequence ID" value="MSN96483.1"/>
    <property type="molecule type" value="Genomic_DNA"/>
</dbReference>
<protein>
    <submittedName>
        <fullName evidence="1">Phage tail protein</fullName>
    </submittedName>
</protein>
<accession>A0A6L5WKW9</accession>
<organism evidence="1 2">
    <name type="scientific">Campylobacter portucalensis</name>
    <dbReference type="NCBI Taxonomy" id="2608384"/>
    <lineage>
        <taxon>Bacteria</taxon>
        <taxon>Pseudomonadati</taxon>
        <taxon>Campylobacterota</taxon>
        <taxon>Epsilonproteobacteria</taxon>
        <taxon>Campylobacterales</taxon>
        <taxon>Campylobacteraceae</taxon>
        <taxon>Campylobacter</taxon>
    </lineage>
</organism>
<dbReference type="AlphaFoldDB" id="A0A6L5WKW9"/>
<dbReference type="RefSeq" id="WP_154570755.1">
    <property type="nucleotide sequence ID" value="NZ_VWSJ01000014.1"/>
</dbReference>
<feature type="non-terminal residue" evidence="1">
    <location>
        <position position="1"/>
    </location>
</feature>
<gene>
    <name evidence="1" type="ORF">F1B92_04760</name>
</gene>
<dbReference type="Pfam" id="PF04985">
    <property type="entry name" value="Phage_tube"/>
    <property type="match status" value="1"/>
</dbReference>
<reference evidence="1 2" key="2">
    <citation type="submission" date="2020-03" db="EMBL/GenBank/DDBJ databases">
        <title>Campylobacter portucalensis sp. nov., a new species of Campylobacter isolated from the reproductive tract of bulls.</title>
        <authorList>
            <person name="Silva M.F."/>
            <person name="Pereira G."/>
            <person name="Carneiro C."/>
            <person name="Hemphill A."/>
            <person name="Mateus L."/>
            <person name="Lopes-Da-Costa L."/>
            <person name="Silva E."/>
        </authorList>
    </citation>
    <scope>NUCLEOTIDE SEQUENCE [LARGE SCALE GENOMIC DNA]</scope>
    <source>
        <strain evidence="1 2">FMV-PI01</strain>
    </source>
</reference>
<sequence length="131" mass="14510">FMFQLLTLSANYTTGILKDTELEFKINVLDVNTFLSFGLNSFTNRIPFLFKASIHESGKANKVPLSMAVTGDIISLETTELEAGKEMEVTIKMSAHFLNLNIGGVPLIIKDVENMICIVGGVDIWLKLDQI</sequence>
<dbReference type="InterPro" id="IPR006498">
    <property type="entry name" value="Tail_tube"/>
</dbReference>